<dbReference type="InterPro" id="IPR003382">
    <property type="entry name" value="Flavoprotein"/>
</dbReference>
<accession>A0A4R1BFG8</accession>
<dbReference type="PANTHER" id="PTHR14359">
    <property type="entry name" value="HOMO-OLIGOMERIC FLAVIN CONTAINING CYS DECARBOXYLASE FAMILY"/>
    <property type="match status" value="1"/>
</dbReference>
<sequence length="215" mass="22909">MTATLPLKPLSVTTVHDSKPGPPEGAPYFTLTGVEAKKILVGVTGGIAAYKAPNVIRRLRERGCGVKVIATEAALRFIPEETLAIAAGGPIHTERTWWEESGRIEHITLARWADLLLVAPATADALARAAIGLGDDLLSATILAGVRKVLWAPAMNTEMWFHPATRRNLKTLKSWGHQFVGPAEGALASEEEGTGPGRLAAEEEILEAVKRALAS</sequence>
<dbReference type="InterPro" id="IPR036551">
    <property type="entry name" value="Flavin_trans-like"/>
</dbReference>
<evidence type="ECO:0000259" key="1">
    <source>
        <dbReference type="Pfam" id="PF02441"/>
    </source>
</evidence>
<evidence type="ECO:0000313" key="3">
    <source>
        <dbReference type="Proteomes" id="UP000295244"/>
    </source>
</evidence>
<dbReference type="GO" id="GO:0015937">
    <property type="term" value="P:coenzyme A biosynthetic process"/>
    <property type="evidence" value="ECO:0007669"/>
    <property type="project" value="TreeGrafter"/>
</dbReference>
<reference evidence="2 3" key="1">
    <citation type="submission" date="2019-03" db="EMBL/GenBank/DDBJ databases">
        <title>Whole genome sequence of a novel Rubrobacter taiwanensis strain, isolated from Yellowstone National Park.</title>
        <authorList>
            <person name="Freed S."/>
            <person name="Ramaley R.F."/>
            <person name="Kyndt J.A."/>
        </authorList>
    </citation>
    <scope>NUCLEOTIDE SEQUENCE [LARGE SCALE GENOMIC DNA]</scope>
    <source>
        <strain evidence="2 3">Yellowstone</strain>
    </source>
</reference>
<dbReference type="PANTHER" id="PTHR14359:SF6">
    <property type="entry name" value="PHOSPHOPANTOTHENOYLCYSTEINE DECARBOXYLASE"/>
    <property type="match status" value="1"/>
</dbReference>
<dbReference type="GO" id="GO:0071513">
    <property type="term" value="C:phosphopantothenoylcysteine decarboxylase complex"/>
    <property type="evidence" value="ECO:0007669"/>
    <property type="project" value="TreeGrafter"/>
</dbReference>
<proteinExistence type="predicted"/>
<name>A0A4R1BFG8_9ACTN</name>
<gene>
    <name evidence="2" type="ORF">E0L93_11620</name>
</gene>
<feature type="domain" description="Flavoprotein" evidence="1">
    <location>
        <begin position="37"/>
        <end position="211"/>
    </location>
</feature>
<dbReference type="Proteomes" id="UP000295244">
    <property type="component" value="Unassembled WGS sequence"/>
</dbReference>
<organism evidence="2 3">
    <name type="scientific">Rubrobacter taiwanensis</name>
    <dbReference type="NCBI Taxonomy" id="185139"/>
    <lineage>
        <taxon>Bacteria</taxon>
        <taxon>Bacillati</taxon>
        <taxon>Actinomycetota</taxon>
        <taxon>Rubrobacteria</taxon>
        <taxon>Rubrobacterales</taxon>
        <taxon>Rubrobacteraceae</taxon>
        <taxon>Rubrobacter</taxon>
    </lineage>
</organism>
<dbReference type="OrthoDB" id="9802554at2"/>
<keyword evidence="3" id="KW-1185">Reference proteome</keyword>
<dbReference type="Pfam" id="PF02441">
    <property type="entry name" value="Flavoprotein"/>
    <property type="match status" value="1"/>
</dbReference>
<evidence type="ECO:0000313" key="2">
    <source>
        <dbReference type="EMBL" id="TCJ15899.1"/>
    </source>
</evidence>
<dbReference type="EMBL" id="SKBU01000020">
    <property type="protein sequence ID" value="TCJ15899.1"/>
    <property type="molecule type" value="Genomic_DNA"/>
</dbReference>
<dbReference type="GO" id="GO:0004633">
    <property type="term" value="F:phosphopantothenoylcysteine decarboxylase activity"/>
    <property type="evidence" value="ECO:0007669"/>
    <property type="project" value="TreeGrafter"/>
</dbReference>
<dbReference type="RefSeq" id="WP_132692098.1">
    <property type="nucleotide sequence ID" value="NZ_SKBU01000020.1"/>
</dbReference>
<protein>
    <recommendedName>
        <fullName evidence="1">Flavoprotein domain-containing protein</fullName>
    </recommendedName>
</protein>
<dbReference type="GO" id="GO:0010181">
    <property type="term" value="F:FMN binding"/>
    <property type="evidence" value="ECO:0007669"/>
    <property type="project" value="TreeGrafter"/>
</dbReference>
<dbReference type="SUPFAM" id="SSF52507">
    <property type="entry name" value="Homo-oligomeric flavin-containing Cys decarboxylases, HFCD"/>
    <property type="match status" value="1"/>
</dbReference>
<comment type="caution">
    <text evidence="2">The sequence shown here is derived from an EMBL/GenBank/DDBJ whole genome shotgun (WGS) entry which is preliminary data.</text>
</comment>
<dbReference type="Gene3D" id="3.40.50.1950">
    <property type="entry name" value="Flavin prenyltransferase-like"/>
    <property type="match status" value="1"/>
</dbReference>
<dbReference type="AlphaFoldDB" id="A0A4R1BFG8"/>